<comment type="cofactor">
    <cofactor evidence="6">
        <name>Zn(2+)</name>
        <dbReference type="ChEBI" id="CHEBI:29105"/>
    </cofactor>
    <text evidence="6">Binds 1 zinc ion.</text>
</comment>
<dbReference type="Gene3D" id="1.10.287.830">
    <property type="entry name" value="putative peptidase helix hairpin domain like"/>
    <property type="match status" value="1"/>
</dbReference>
<name>A0A1T4JUJ4_9FUSO</name>
<dbReference type="NCBIfam" id="TIGR00181">
    <property type="entry name" value="pepF"/>
    <property type="match status" value="1"/>
</dbReference>
<dbReference type="SUPFAM" id="SSF55486">
    <property type="entry name" value="Metalloproteases ('zincins'), catalytic domain"/>
    <property type="match status" value="1"/>
</dbReference>
<comment type="function">
    <text evidence="6">Has oligopeptidase activity and degrades a variety of small bioactive peptides.</text>
</comment>
<dbReference type="Gene3D" id="1.10.1370.20">
    <property type="entry name" value="Oligoendopeptidase f, C-terminal domain"/>
    <property type="match status" value="1"/>
</dbReference>
<dbReference type="Pfam" id="PF01432">
    <property type="entry name" value="Peptidase_M3"/>
    <property type="match status" value="1"/>
</dbReference>
<keyword evidence="5 6" id="KW-0482">Metalloprotease</keyword>
<keyword evidence="10" id="KW-1185">Reference proteome</keyword>
<dbReference type="GO" id="GO:0046872">
    <property type="term" value="F:metal ion binding"/>
    <property type="evidence" value="ECO:0007669"/>
    <property type="project" value="UniProtKB-UniRule"/>
</dbReference>
<dbReference type="GO" id="GO:0004222">
    <property type="term" value="F:metalloendopeptidase activity"/>
    <property type="evidence" value="ECO:0007669"/>
    <property type="project" value="UniProtKB-UniRule"/>
</dbReference>
<feature type="domain" description="Peptidase M3A/M3B catalytic" evidence="7">
    <location>
        <begin position="258"/>
        <end position="636"/>
    </location>
</feature>
<dbReference type="EC" id="3.4.24.-" evidence="6"/>
<dbReference type="InterPro" id="IPR004438">
    <property type="entry name" value="Peptidase_M3B"/>
</dbReference>
<dbReference type="GO" id="GO:0006508">
    <property type="term" value="P:proteolysis"/>
    <property type="evidence" value="ECO:0007669"/>
    <property type="project" value="UniProtKB-KW"/>
</dbReference>
<evidence type="ECO:0000256" key="1">
    <source>
        <dbReference type="ARBA" id="ARBA00022670"/>
    </source>
</evidence>
<dbReference type="PANTHER" id="PTHR11804">
    <property type="entry name" value="PROTEASE M3 THIMET OLIGOPEPTIDASE-RELATED"/>
    <property type="match status" value="1"/>
</dbReference>
<gene>
    <name evidence="9" type="ORF">SAMN02745174_00081</name>
</gene>
<organism evidence="9 10">
    <name type="scientific">Cetobacterium ceti</name>
    <dbReference type="NCBI Taxonomy" id="180163"/>
    <lineage>
        <taxon>Bacteria</taxon>
        <taxon>Fusobacteriati</taxon>
        <taxon>Fusobacteriota</taxon>
        <taxon>Fusobacteriia</taxon>
        <taxon>Fusobacteriales</taxon>
        <taxon>Fusobacteriaceae</taxon>
        <taxon>Cetobacterium</taxon>
    </lineage>
</organism>
<dbReference type="AlphaFoldDB" id="A0A1T4JUJ4"/>
<evidence type="ECO:0000256" key="5">
    <source>
        <dbReference type="ARBA" id="ARBA00023049"/>
    </source>
</evidence>
<dbReference type="CDD" id="cd09608">
    <property type="entry name" value="M3B_PepF"/>
    <property type="match status" value="1"/>
</dbReference>
<sequence>MKKYIFLGIVIALINGVFIGKDYMENRKNKEIQVKDKIEKKVKTEEKKEVNKVLKREDIKKEYKWNLADIYENWDKWNEDVKVMESLMDKIATYKGQIRNNPQNFIKMMELEEKLSRLSEKVYLYPYLMKDLNSKNEEASIKIQEIESIYTKYSISTAWITPEILEIPETTMNQWLEEYPELDSYKFQIKEIYRLQKHILSEDKERLLSYFGQYMGAPSDIYGELSTSDIKWNDVTFSTGETLPVTNGVYGKVVSTYKNQEDRKKAFEALYKSYLVNKNTYGAIYRNLLQRDFASAQSRNYKSALEKSLEPKNIPEKVYTTLIESTRENTAPLKRYIALRKKALKLENYYYYDNQINIVDYNREFTYEEAKKDVIDSVIPLGKEYQESLKKALSAGWLDVFETENKRSGAYSISIYDVHPYMLLNYNGTLDSVFTLAHELGHTMHSMLSVENQPYSTSQYTIFVAEVASTFNERLLLDSMLKKTKDPKERIALIEQALGNIVGTYYIQTMFADYEYQAHKIVENGGAITPEVLDNIMGTLFKEYFGEEIKVDDLQKLIWARIPHFYNSPYYVYQYATSFASSAALYDKVTDNKYSKEEREEALNRYLTLLKSGGNDYPMEQLKKAGVDLTKKESFQFIGDEFNRLLDLLEAELNKNN</sequence>
<evidence type="ECO:0000256" key="2">
    <source>
        <dbReference type="ARBA" id="ARBA00022723"/>
    </source>
</evidence>
<dbReference type="Pfam" id="PF08439">
    <property type="entry name" value="Peptidase_M3_N"/>
    <property type="match status" value="1"/>
</dbReference>
<evidence type="ECO:0000256" key="3">
    <source>
        <dbReference type="ARBA" id="ARBA00022801"/>
    </source>
</evidence>
<accession>A0A1T4JUJ4</accession>
<evidence type="ECO:0000259" key="8">
    <source>
        <dbReference type="Pfam" id="PF08439"/>
    </source>
</evidence>
<dbReference type="InterPro" id="IPR001567">
    <property type="entry name" value="Pept_M3A_M3B_dom"/>
</dbReference>
<dbReference type="InterPro" id="IPR042088">
    <property type="entry name" value="OligoPept_F_C"/>
</dbReference>
<reference evidence="9 10" key="1">
    <citation type="submission" date="2017-02" db="EMBL/GenBank/DDBJ databases">
        <authorList>
            <person name="Peterson S.W."/>
        </authorList>
    </citation>
    <scope>NUCLEOTIDE SEQUENCE [LARGE SCALE GENOMIC DNA]</scope>
    <source>
        <strain evidence="9 10">ATCC 700028</strain>
    </source>
</reference>
<evidence type="ECO:0000313" key="10">
    <source>
        <dbReference type="Proteomes" id="UP000191153"/>
    </source>
</evidence>
<feature type="domain" description="Oligopeptidase F N-terminal" evidence="8">
    <location>
        <begin position="163"/>
        <end position="231"/>
    </location>
</feature>
<keyword evidence="1 6" id="KW-0645">Protease</keyword>
<proteinExistence type="inferred from homology"/>
<comment type="similarity">
    <text evidence="6">Belongs to the peptidase M3B family.</text>
</comment>
<evidence type="ECO:0000313" key="9">
    <source>
        <dbReference type="EMBL" id="SJZ33804.1"/>
    </source>
</evidence>
<keyword evidence="3 6" id="KW-0378">Hydrolase</keyword>
<keyword evidence="4 6" id="KW-0862">Zinc</keyword>
<dbReference type="InterPro" id="IPR045090">
    <property type="entry name" value="Pept_M3A_M3B"/>
</dbReference>
<protein>
    <recommendedName>
        <fullName evidence="6">Oligopeptidase F</fullName>
        <ecNumber evidence="6">3.4.24.-</ecNumber>
    </recommendedName>
</protein>
<evidence type="ECO:0000256" key="4">
    <source>
        <dbReference type="ARBA" id="ARBA00022833"/>
    </source>
</evidence>
<keyword evidence="2 6" id="KW-0479">Metal-binding</keyword>
<dbReference type="PANTHER" id="PTHR11804:SF84">
    <property type="entry name" value="SACCHAROLYSIN"/>
    <property type="match status" value="1"/>
</dbReference>
<evidence type="ECO:0000256" key="6">
    <source>
        <dbReference type="RuleBase" id="RU368091"/>
    </source>
</evidence>
<dbReference type="Proteomes" id="UP000191153">
    <property type="component" value="Unassembled WGS sequence"/>
</dbReference>
<dbReference type="EMBL" id="FUWX01000004">
    <property type="protein sequence ID" value="SJZ33804.1"/>
    <property type="molecule type" value="Genomic_DNA"/>
</dbReference>
<dbReference type="InterPro" id="IPR013647">
    <property type="entry name" value="OligopepF_N_dom"/>
</dbReference>
<dbReference type="Gene3D" id="1.20.140.70">
    <property type="entry name" value="Oligopeptidase f, N-terminal domain"/>
    <property type="match status" value="1"/>
</dbReference>
<evidence type="ECO:0000259" key="7">
    <source>
        <dbReference type="Pfam" id="PF01432"/>
    </source>
</evidence>
<dbReference type="GO" id="GO:0006518">
    <property type="term" value="P:peptide metabolic process"/>
    <property type="evidence" value="ECO:0007669"/>
    <property type="project" value="TreeGrafter"/>
</dbReference>